<dbReference type="EMBL" id="CP002345">
    <property type="protein sequence ID" value="ADQ80105.1"/>
    <property type="molecule type" value="Genomic_DNA"/>
</dbReference>
<reference key="1">
    <citation type="submission" date="2010-11" db="EMBL/GenBank/DDBJ databases">
        <title>The complete genome of Paludibacter propionicigenes DSM 17365.</title>
        <authorList>
            <consortium name="US DOE Joint Genome Institute (JGI-PGF)"/>
            <person name="Lucas S."/>
            <person name="Copeland A."/>
            <person name="Lapidus A."/>
            <person name="Bruce D."/>
            <person name="Goodwin L."/>
            <person name="Pitluck S."/>
            <person name="Kyrpides N."/>
            <person name="Mavromatis K."/>
            <person name="Ivanova N."/>
            <person name="Munk A.C."/>
            <person name="Brettin T."/>
            <person name="Detter J.C."/>
            <person name="Han C."/>
            <person name="Tapia R."/>
            <person name="Land M."/>
            <person name="Hauser L."/>
            <person name="Markowitz V."/>
            <person name="Cheng J.-F."/>
            <person name="Hugenholtz P."/>
            <person name="Woyke T."/>
            <person name="Wu D."/>
            <person name="Gronow S."/>
            <person name="Wellnitz S."/>
            <person name="Brambilla E."/>
            <person name="Klenk H.-P."/>
            <person name="Eisen J.A."/>
        </authorList>
    </citation>
    <scope>NUCLEOTIDE SEQUENCE</scope>
    <source>
        <strain>WB4</strain>
    </source>
</reference>
<dbReference type="Proteomes" id="UP000008718">
    <property type="component" value="Chromosome"/>
</dbReference>
<dbReference type="KEGG" id="ppn:Palpr_1968"/>
<protein>
    <submittedName>
        <fullName evidence="1">Uncharacterized protein</fullName>
    </submittedName>
</protein>
<gene>
    <name evidence="1" type="ordered locus">Palpr_1968</name>
</gene>
<reference evidence="1 2" key="2">
    <citation type="journal article" date="2011" name="Stand. Genomic Sci.">
        <title>Complete genome sequence of Paludibacter propionicigenes type strain (WB4).</title>
        <authorList>
            <person name="Gronow S."/>
            <person name="Munk C."/>
            <person name="Lapidus A."/>
            <person name="Nolan M."/>
            <person name="Lucas S."/>
            <person name="Hammon N."/>
            <person name="Deshpande S."/>
            <person name="Cheng J.F."/>
            <person name="Tapia R."/>
            <person name="Han C."/>
            <person name="Goodwin L."/>
            <person name="Pitluck S."/>
            <person name="Liolios K."/>
            <person name="Ivanova N."/>
            <person name="Mavromatis K."/>
            <person name="Mikhailova N."/>
            <person name="Pati A."/>
            <person name="Chen A."/>
            <person name="Palaniappan K."/>
            <person name="Land M."/>
            <person name="Hauser L."/>
            <person name="Chang Y.J."/>
            <person name="Jeffries C.D."/>
            <person name="Brambilla E."/>
            <person name="Rohde M."/>
            <person name="Goker M."/>
            <person name="Detter J.C."/>
            <person name="Woyke T."/>
            <person name="Bristow J."/>
            <person name="Eisen J.A."/>
            <person name="Markowitz V."/>
            <person name="Hugenholtz P."/>
            <person name="Kyrpides N.C."/>
            <person name="Klenk H.P."/>
        </authorList>
    </citation>
    <scope>NUCLEOTIDE SEQUENCE [LARGE SCALE GENOMIC DNA]</scope>
    <source>
        <strain evidence="2">DSM 17365 / JCM 13257 / WB4</strain>
    </source>
</reference>
<sequence>MKHYKKLYIRIMKQNNSRTLKMLVIFTLGSLFIGHLQAQNKLGNNPTVVASGSLLELESLSKGLRLPRIQLDNVSVWTLDGSPVSGMLIFNETGAAAKGMYYWSTVDAKWLRLANSEDLANLIIPTTVSNTLTGNTLTTIVNGVSALGVDIIKNNALSIVNGVLTSTVNGVASSPGLQILAAADNGLTATNGKVQLGGTLITPTTIKTSSVNTFSLQGIQTGDISTDSLLVIVPGTGVIRKLSATGLETAIYKSITYASADGQKQFPTPVTITDPKKIQVYRNGINIEFMGVIGSGTIDLENPASCYVDDEIKIIQSK</sequence>
<proteinExistence type="predicted"/>
<evidence type="ECO:0000313" key="1">
    <source>
        <dbReference type="EMBL" id="ADQ80105.1"/>
    </source>
</evidence>
<name>E4T5W1_PALPW</name>
<organism evidence="1 2">
    <name type="scientific">Paludibacter propionicigenes (strain DSM 17365 / JCM 13257 / WB4)</name>
    <dbReference type="NCBI Taxonomy" id="694427"/>
    <lineage>
        <taxon>Bacteria</taxon>
        <taxon>Pseudomonadati</taxon>
        <taxon>Bacteroidota</taxon>
        <taxon>Bacteroidia</taxon>
        <taxon>Bacteroidales</taxon>
        <taxon>Paludibacteraceae</taxon>
        <taxon>Paludibacter</taxon>
    </lineage>
</organism>
<dbReference type="HOGENOM" id="CLU_903011_0_0_10"/>
<evidence type="ECO:0000313" key="2">
    <source>
        <dbReference type="Proteomes" id="UP000008718"/>
    </source>
</evidence>
<dbReference type="STRING" id="694427.Palpr_1968"/>
<dbReference type="AlphaFoldDB" id="E4T5W1"/>
<keyword evidence="2" id="KW-1185">Reference proteome</keyword>
<accession>E4T5W1</accession>